<evidence type="ECO:0000256" key="6">
    <source>
        <dbReference type="ARBA" id="ARBA00022873"/>
    </source>
</evidence>
<dbReference type="SUPFAM" id="SSF51197">
    <property type="entry name" value="Clavaminate synthase-like"/>
    <property type="match status" value="1"/>
</dbReference>
<comment type="cofactor">
    <cofactor evidence="1">
        <name>Fe(2+)</name>
        <dbReference type="ChEBI" id="CHEBI:29033"/>
    </cofactor>
</comment>
<feature type="domain" description="TauD/TfdA-like" evidence="10">
    <location>
        <begin position="209"/>
        <end position="460"/>
    </location>
</feature>
<keyword evidence="5" id="KW-0479">Metal-binding</keyword>
<evidence type="ECO:0000256" key="8">
    <source>
        <dbReference type="ARBA" id="ARBA00023002"/>
    </source>
</evidence>
<keyword evidence="9" id="KW-0408">Iron</keyword>
<comment type="similarity">
    <text evidence="4">Belongs to the gamma-BBH/TMLD family.</text>
</comment>
<dbReference type="GO" id="GO:0045329">
    <property type="term" value="P:carnitine biosynthetic process"/>
    <property type="evidence" value="ECO:0007669"/>
    <property type="project" value="UniProtKB-KW"/>
</dbReference>
<comment type="cofactor">
    <cofactor evidence="2">
        <name>L-ascorbate</name>
        <dbReference type="ChEBI" id="CHEBI:38290"/>
    </cofactor>
</comment>
<dbReference type="Proteomes" id="UP000041254">
    <property type="component" value="Unassembled WGS sequence"/>
</dbReference>
<proteinExistence type="inferred from homology"/>
<accession>A0A0G4EX95</accession>
<dbReference type="EMBL" id="CDMY01000334">
    <property type="protein sequence ID" value="CEM02715.1"/>
    <property type="molecule type" value="Genomic_DNA"/>
</dbReference>
<evidence type="ECO:0000256" key="9">
    <source>
        <dbReference type="ARBA" id="ARBA00023004"/>
    </source>
</evidence>
<name>A0A0G4EX95_VITBC</name>
<dbReference type="OrthoDB" id="408743at2759"/>
<dbReference type="STRING" id="1169540.A0A0G4EX95"/>
<dbReference type="Gene3D" id="3.60.130.10">
    <property type="entry name" value="Clavaminate synthase-like"/>
    <property type="match status" value="1"/>
</dbReference>
<keyword evidence="8" id="KW-0560">Oxidoreductase</keyword>
<sequence length="486" mass="53699">MLRAASSRAPLSYACRAAKIHQCAPARNHVSASSSTRLRLLPSGCRLVENGVRGNFKGWNTRRRFATIASPITIHDVSRDSIEVVLPSGARPRLSSEWLRDHCQCSGCIDYSTYQRKDQAEAWMAASGAPAIASATIASQHASLPVSDESGVLVVEWADGNVHGHVGPSVYGLTWLQRVLQPTRDTASDVYTRRVWTSESMTSSLPEATFAYTEVVTSNERLLQCLESIRDFGFALVESTPLTDEATHVLCSRIAFFRRTVYADGLWKVEVKPMQSASGSADEGDYSTADTAYSSLPLHAHTDCTYFEDPPGLQVFHCHASDPAGGGQSLLVDGYRVAHDLRANAPHTYEYWRRTPVAFHFTDASNQYIQHKPVIQTLAQDESVVAAFRFNKYDRAPVAMSPDEAAVFYRHLKVLLSAIRAPAGELWLSLTPGTTLIFNNHRVLHGRSGFSVRSPRKFSGGYISMEDYHNRIRVLCSQRKSGVTSD</sequence>
<dbReference type="InterPro" id="IPR042098">
    <property type="entry name" value="TauD-like_sf"/>
</dbReference>
<evidence type="ECO:0000313" key="12">
    <source>
        <dbReference type="Proteomes" id="UP000041254"/>
    </source>
</evidence>
<dbReference type="InParanoid" id="A0A0G4EX95"/>
<dbReference type="GO" id="GO:0005739">
    <property type="term" value="C:mitochondrion"/>
    <property type="evidence" value="ECO:0007669"/>
    <property type="project" value="TreeGrafter"/>
</dbReference>
<dbReference type="InterPro" id="IPR003819">
    <property type="entry name" value="TauD/TfdA-like"/>
</dbReference>
<dbReference type="VEuPathDB" id="CryptoDB:Vbra_20953"/>
<dbReference type="GO" id="GO:0051213">
    <property type="term" value="F:dioxygenase activity"/>
    <property type="evidence" value="ECO:0007669"/>
    <property type="project" value="UniProtKB-KW"/>
</dbReference>
<dbReference type="PANTHER" id="PTHR10696:SF51">
    <property type="entry name" value="TRIMETHYLLYSINE DIOXYGENASE, MITOCHONDRIAL"/>
    <property type="match status" value="1"/>
</dbReference>
<dbReference type="OMA" id="QWIEALI"/>
<dbReference type="GO" id="GO:0046872">
    <property type="term" value="F:metal ion binding"/>
    <property type="evidence" value="ECO:0007669"/>
    <property type="project" value="UniProtKB-KW"/>
</dbReference>
<keyword evidence="12" id="KW-1185">Reference proteome</keyword>
<evidence type="ECO:0000256" key="1">
    <source>
        <dbReference type="ARBA" id="ARBA00001954"/>
    </source>
</evidence>
<comment type="pathway">
    <text evidence="3">Amine and polyamine biosynthesis; carnitine biosynthesis.</text>
</comment>
<keyword evidence="7" id="KW-0223">Dioxygenase</keyword>
<reference evidence="11 12" key="1">
    <citation type="submission" date="2014-11" db="EMBL/GenBank/DDBJ databases">
        <authorList>
            <person name="Zhu J."/>
            <person name="Qi W."/>
            <person name="Song R."/>
        </authorList>
    </citation>
    <scope>NUCLEOTIDE SEQUENCE [LARGE SCALE GENOMIC DNA]</scope>
</reference>
<dbReference type="PANTHER" id="PTHR10696">
    <property type="entry name" value="GAMMA-BUTYROBETAINE HYDROXYLASE-RELATED"/>
    <property type="match status" value="1"/>
</dbReference>
<dbReference type="AlphaFoldDB" id="A0A0G4EX95"/>
<dbReference type="Pfam" id="PF02668">
    <property type="entry name" value="TauD"/>
    <property type="match status" value="1"/>
</dbReference>
<dbReference type="PhylomeDB" id="A0A0G4EX95"/>
<evidence type="ECO:0000256" key="5">
    <source>
        <dbReference type="ARBA" id="ARBA00022723"/>
    </source>
</evidence>
<keyword evidence="6" id="KW-0124">Carnitine biosynthesis</keyword>
<evidence type="ECO:0000256" key="2">
    <source>
        <dbReference type="ARBA" id="ARBA00001961"/>
    </source>
</evidence>
<evidence type="ECO:0000259" key="10">
    <source>
        <dbReference type="Pfam" id="PF02668"/>
    </source>
</evidence>
<evidence type="ECO:0000256" key="3">
    <source>
        <dbReference type="ARBA" id="ARBA00005022"/>
    </source>
</evidence>
<organism evidence="11 12">
    <name type="scientific">Vitrella brassicaformis (strain CCMP3155)</name>
    <dbReference type="NCBI Taxonomy" id="1169540"/>
    <lineage>
        <taxon>Eukaryota</taxon>
        <taxon>Sar</taxon>
        <taxon>Alveolata</taxon>
        <taxon>Colpodellida</taxon>
        <taxon>Vitrellaceae</taxon>
        <taxon>Vitrella</taxon>
    </lineage>
</organism>
<evidence type="ECO:0000313" key="11">
    <source>
        <dbReference type="EMBL" id="CEM02715.1"/>
    </source>
</evidence>
<gene>
    <name evidence="11" type="ORF">Vbra_20953</name>
</gene>
<dbReference type="InterPro" id="IPR050411">
    <property type="entry name" value="AlphaKG_dependent_hydroxylases"/>
</dbReference>
<evidence type="ECO:0000256" key="4">
    <source>
        <dbReference type="ARBA" id="ARBA00008654"/>
    </source>
</evidence>
<dbReference type="InterPro" id="IPR038492">
    <property type="entry name" value="GBBH-like_N_sf"/>
</dbReference>
<evidence type="ECO:0000256" key="7">
    <source>
        <dbReference type="ARBA" id="ARBA00022964"/>
    </source>
</evidence>
<dbReference type="Gene3D" id="3.30.2020.30">
    <property type="match status" value="1"/>
</dbReference>
<protein>
    <recommendedName>
        <fullName evidence="10">TauD/TfdA-like domain-containing protein</fullName>
    </recommendedName>
</protein>